<dbReference type="OrthoDB" id="6365676at2759"/>
<sequence length="349" mass="40243">MNQIFGPLPAELLLNVFDQLIQTHGGHRPVPYPHSDIVTKTLRSLTLVSRGIYPIATKYLYSTHIWLSSTRTFSRFCTTLQLNRQRQVLTDDVTVQQKRGFAQFDLSQYVASVYISPLETEEIAWDPWDLGRRLPAIVDLCRNLSSTLKRLHLNLSPIVDFFTYTRRNELEEIERNMFPLMLCLEELMISSEVIYSFRLPPPNLRRLAVANDDFGELESAFCLSLQSLETLVLFRPLGFSANMIESLFDSYRGKSLDIILFENNFNHGTPQGTRDWTPKDTVRIWEADVPLSFYGDDDPSALCHQWMWDQGTAGTLWSQTQRRMMSWSEIQKRLAGPVHSIMDTPPSQS</sequence>
<evidence type="ECO:0000313" key="2">
    <source>
        <dbReference type="Proteomes" id="UP001056012"/>
    </source>
</evidence>
<protein>
    <submittedName>
        <fullName evidence="1">Uncharacterized protein</fullName>
    </submittedName>
</protein>
<dbReference type="VEuPathDB" id="FungiDB:yc1106_04136"/>
<reference evidence="1" key="1">
    <citation type="submission" date="2021-12" db="EMBL/GenBank/DDBJ databases">
        <title>Curvularia clavata genome.</title>
        <authorList>
            <person name="Cao Y."/>
        </authorList>
    </citation>
    <scope>NUCLEOTIDE SEQUENCE</scope>
    <source>
        <strain evidence="1">Yc1106</strain>
    </source>
</reference>
<evidence type="ECO:0000313" key="1">
    <source>
        <dbReference type="EMBL" id="USP76862.1"/>
    </source>
</evidence>
<accession>A0A9Q8Z746</accession>
<dbReference type="EMBL" id="CP089276">
    <property type="protein sequence ID" value="USP76862.1"/>
    <property type="molecule type" value="Genomic_DNA"/>
</dbReference>
<dbReference type="AlphaFoldDB" id="A0A9Q8Z746"/>
<gene>
    <name evidence="1" type="ORF">yc1106_04136</name>
</gene>
<organism evidence="1 2">
    <name type="scientific">Curvularia clavata</name>
    <dbReference type="NCBI Taxonomy" id="95742"/>
    <lineage>
        <taxon>Eukaryota</taxon>
        <taxon>Fungi</taxon>
        <taxon>Dikarya</taxon>
        <taxon>Ascomycota</taxon>
        <taxon>Pezizomycotina</taxon>
        <taxon>Dothideomycetes</taxon>
        <taxon>Pleosporomycetidae</taxon>
        <taxon>Pleosporales</taxon>
        <taxon>Pleosporineae</taxon>
        <taxon>Pleosporaceae</taxon>
        <taxon>Curvularia</taxon>
    </lineage>
</organism>
<dbReference type="Proteomes" id="UP001056012">
    <property type="component" value="Chromosome 3"/>
</dbReference>
<keyword evidence="2" id="KW-1185">Reference proteome</keyword>
<name>A0A9Q8Z746_CURCL</name>
<proteinExistence type="predicted"/>